<accession>A0A2A8D260</accession>
<dbReference type="EMBL" id="PDEQ01000001">
    <property type="protein sequence ID" value="PEN15006.1"/>
    <property type="molecule type" value="Genomic_DNA"/>
</dbReference>
<organism evidence="1 2">
    <name type="scientific">Longibacter salinarum</name>
    <dbReference type="NCBI Taxonomy" id="1850348"/>
    <lineage>
        <taxon>Bacteria</taxon>
        <taxon>Pseudomonadati</taxon>
        <taxon>Rhodothermota</taxon>
        <taxon>Rhodothermia</taxon>
        <taxon>Rhodothermales</taxon>
        <taxon>Salisaetaceae</taxon>
        <taxon>Longibacter</taxon>
    </lineage>
</organism>
<reference evidence="1 2" key="1">
    <citation type="submission" date="2017-10" db="EMBL/GenBank/DDBJ databases">
        <title>Draft genome of Longibacter Salinarum.</title>
        <authorList>
            <person name="Goh K.M."/>
            <person name="Shamsir M.S."/>
            <person name="Lim S.W."/>
        </authorList>
    </citation>
    <scope>NUCLEOTIDE SEQUENCE [LARGE SCALE GENOMIC DNA]</scope>
    <source>
        <strain evidence="1 2">KCTC 52045</strain>
    </source>
</reference>
<comment type="caution">
    <text evidence="1">The sequence shown here is derived from an EMBL/GenBank/DDBJ whole genome shotgun (WGS) entry which is preliminary data.</text>
</comment>
<dbReference type="AlphaFoldDB" id="A0A2A8D260"/>
<evidence type="ECO:0000313" key="2">
    <source>
        <dbReference type="Proteomes" id="UP000220102"/>
    </source>
</evidence>
<sequence>MEANDGQFVSNFVRAYQGAGNARALDASIEYLKLMAAVFSIAAAGGGYAPGRRGGALLGGRSANI</sequence>
<name>A0A2A8D260_9BACT</name>
<keyword evidence="2" id="KW-1185">Reference proteome</keyword>
<gene>
    <name evidence="1" type="ORF">CRI94_01580</name>
</gene>
<protein>
    <submittedName>
        <fullName evidence="1">Uncharacterized protein</fullName>
    </submittedName>
</protein>
<evidence type="ECO:0000313" key="1">
    <source>
        <dbReference type="EMBL" id="PEN15006.1"/>
    </source>
</evidence>
<dbReference type="Proteomes" id="UP000220102">
    <property type="component" value="Unassembled WGS sequence"/>
</dbReference>
<proteinExistence type="predicted"/>